<keyword evidence="10 13" id="KW-0067">ATP-binding</keyword>
<dbReference type="GO" id="GO:0003725">
    <property type="term" value="F:double-stranded RNA binding"/>
    <property type="evidence" value="ECO:0007669"/>
    <property type="project" value="UniProtKB-UniRule"/>
</dbReference>
<feature type="binding site" evidence="14">
    <location>
        <position position="213"/>
    </location>
    <ligand>
        <name>ATP</name>
        <dbReference type="ChEBI" id="CHEBI:30616"/>
    </ligand>
</feature>
<dbReference type="SUPFAM" id="SSF55821">
    <property type="entry name" value="YrdC/RibB"/>
    <property type="match status" value="1"/>
</dbReference>
<proteinExistence type="inferred from homology"/>
<evidence type="ECO:0000256" key="9">
    <source>
        <dbReference type="ARBA" id="ARBA00022741"/>
    </source>
</evidence>
<evidence type="ECO:0000256" key="12">
    <source>
        <dbReference type="ARBA" id="ARBA00048366"/>
    </source>
</evidence>
<evidence type="ECO:0000256" key="10">
    <source>
        <dbReference type="ARBA" id="ARBA00022840"/>
    </source>
</evidence>
<evidence type="ECO:0000256" key="2">
    <source>
        <dbReference type="ARBA" id="ARBA00007663"/>
    </source>
</evidence>
<dbReference type="GO" id="GO:0005524">
    <property type="term" value="F:ATP binding"/>
    <property type="evidence" value="ECO:0007669"/>
    <property type="project" value="UniProtKB-UniRule"/>
</dbReference>
<evidence type="ECO:0000256" key="3">
    <source>
        <dbReference type="ARBA" id="ARBA00012584"/>
    </source>
</evidence>
<dbReference type="PROSITE" id="PS51163">
    <property type="entry name" value="YRDC"/>
    <property type="match status" value="1"/>
</dbReference>
<evidence type="ECO:0000256" key="1">
    <source>
        <dbReference type="ARBA" id="ARBA00004496"/>
    </source>
</evidence>
<dbReference type="InterPro" id="IPR006070">
    <property type="entry name" value="Sua5-like_dom"/>
</dbReference>
<feature type="binding site" evidence="14">
    <location>
        <position position="131"/>
    </location>
    <ligand>
        <name>ATP</name>
        <dbReference type="ChEBI" id="CHEBI:30616"/>
    </ligand>
</feature>
<dbReference type="RefSeq" id="WP_092782687.1">
    <property type="nucleotide sequence ID" value="NZ_FNAP01000002.1"/>
</dbReference>
<evidence type="ECO:0000256" key="11">
    <source>
        <dbReference type="ARBA" id="ARBA00029774"/>
    </source>
</evidence>
<evidence type="ECO:0000256" key="5">
    <source>
        <dbReference type="ARBA" id="ARBA00022490"/>
    </source>
</evidence>
<dbReference type="PANTHER" id="PTHR17490">
    <property type="entry name" value="SUA5"/>
    <property type="match status" value="1"/>
</dbReference>
<dbReference type="OrthoDB" id="9814580at2"/>
<dbReference type="InterPro" id="IPR017945">
    <property type="entry name" value="DHBP_synth_RibB-like_a/b_dom"/>
</dbReference>
<dbReference type="EMBL" id="FNAP01000002">
    <property type="protein sequence ID" value="SDD96187.1"/>
    <property type="molecule type" value="Genomic_DNA"/>
</dbReference>
<dbReference type="Pfam" id="PF03481">
    <property type="entry name" value="Sua5_C"/>
    <property type="match status" value="1"/>
</dbReference>
<feature type="binding site" evidence="14">
    <location>
        <position position="48"/>
    </location>
    <ligand>
        <name>L-threonine</name>
        <dbReference type="ChEBI" id="CHEBI:57926"/>
    </ligand>
</feature>
<dbReference type="GO" id="GO:0005737">
    <property type="term" value="C:cytoplasm"/>
    <property type="evidence" value="ECO:0007669"/>
    <property type="project" value="UniProtKB-SubCell"/>
</dbReference>
<dbReference type="PANTHER" id="PTHR17490:SF16">
    <property type="entry name" value="THREONYLCARBAMOYL-AMP SYNTHASE"/>
    <property type="match status" value="1"/>
</dbReference>
<keyword evidence="5 13" id="KW-0963">Cytoplasm</keyword>
<comment type="catalytic activity">
    <reaction evidence="12 13">
        <text>L-threonine + hydrogencarbonate + ATP = L-threonylcarbamoyladenylate + diphosphate + H2O</text>
        <dbReference type="Rhea" id="RHEA:36407"/>
        <dbReference type="ChEBI" id="CHEBI:15377"/>
        <dbReference type="ChEBI" id="CHEBI:17544"/>
        <dbReference type="ChEBI" id="CHEBI:30616"/>
        <dbReference type="ChEBI" id="CHEBI:33019"/>
        <dbReference type="ChEBI" id="CHEBI:57926"/>
        <dbReference type="ChEBI" id="CHEBI:73682"/>
        <dbReference type="EC" id="2.7.7.87"/>
    </reaction>
</comment>
<evidence type="ECO:0000256" key="14">
    <source>
        <dbReference type="PIRSR" id="PIRSR004930-1"/>
    </source>
</evidence>
<dbReference type="Pfam" id="PF01300">
    <property type="entry name" value="Sua5_yciO_yrdC"/>
    <property type="match status" value="1"/>
</dbReference>
<feature type="binding site" evidence="14">
    <location>
        <position position="75"/>
    </location>
    <ligand>
        <name>ATP</name>
        <dbReference type="ChEBI" id="CHEBI:30616"/>
    </ligand>
</feature>
<evidence type="ECO:0000256" key="6">
    <source>
        <dbReference type="ARBA" id="ARBA00022679"/>
    </source>
</evidence>
<feature type="binding site" evidence="14">
    <location>
        <position position="165"/>
    </location>
    <ligand>
        <name>ATP</name>
        <dbReference type="ChEBI" id="CHEBI:30616"/>
    </ligand>
</feature>
<protein>
    <recommendedName>
        <fullName evidence="4 13">Threonylcarbamoyl-AMP synthase</fullName>
        <shortName evidence="13">TC-AMP synthase</shortName>
        <ecNumber evidence="3 13">2.7.7.87</ecNumber>
    </recommendedName>
    <alternativeName>
        <fullName evidence="11 13">L-threonylcarbamoyladenylate synthase</fullName>
    </alternativeName>
</protein>
<dbReference type="Proteomes" id="UP000199412">
    <property type="component" value="Unassembled WGS sequence"/>
</dbReference>
<dbReference type="NCBIfam" id="TIGR00057">
    <property type="entry name" value="L-threonylcarbamoyladenylate synthase"/>
    <property type="match status" value="1"/>
</dbReference>
<keyword evidence="9 13" id="KW-0547">Nucleotide-binding</keyword>
<organism evidence="16 17">
    <name type="scientific">Rhodospira trueperi</name>
    <dbReference type="NCBI Taxonomy" id="69960"/>
    <lineage>
        <taxon>Bacteria</taxon>
        <taxon>Pseudomonadati</taxon>
        <taxon>Pseudomonadota</taxon>
        <taxon>Alphaproteobacteria</taxon>
        <taxon>Rhodospirillales</taxon>
        <taxon>Rhodospirillaceae</taxon>
        <taxon>Rhodospira</taxon>
    </lineage>
</organism>
<evidence type="ECO:0000256" key="13">
    <source>
        <dbReference type="PIRNR" id="PIRNR004930"/>
    </source>
</evidence>
<evidence type="ECO:0000256" key="8">
    <source>
        <dbReference type="ARBA" id="ARBA00022695"/>
    </source>
</evidence>
<evidence type="ECO:0000313" key="17">
    <source>
        <dbReference type="Proteomes" id="UP000199412"/>
    </source>
</evidence>
<reference evidence="16 17" key="1">
    <citation type="submission" date="2016-10" db="EMBL/GenBank/DDBJ databases">
        <authorList>
            <person name="de Groot N.N."/>
        </authorList>
    </citation>
    <scope>NUCLEOTIDE SEQUENCE [LARGE SCALE GENOMIC DNA]</scope>
    <source>
        <strain evidence="16 17">ATCC 700224</strain>
    </source>
</reference>
<dbReference type="InterPro" id="IPR038385">
    <property type="entry name" value="Sua5/YwlC_C"/>
</dbReference>
<evidence type="ECO:0000256" key="4">
    <source>
        <dbReference type="ARBA" id="ARBA00015492"/>
    </source>
</evidence>
<dbReference type="Gene3D" id="3.90.870.10">
    <property type="entry name" value="DHBP synthase"/>
    <property type="match status" value="1"/>
</dbReference>
<dbReference type="InterPro" id="IPR010923">
    <property type="entry name" value="T(6)A37_SUA5"/>
</dbReference>
<dbReference type="PIRSF" id="PIRSF004930">
    <property type="entry name" value="Tln_factor_SUA5"/>
    <property type="match status" value="1"/>
</dbReference>
<dbReference type="GO" id="GO:0000049">
    <property type="term" value="F:tRNA binding"/>
    <property type="evidence" value="ECO:0007669"/>
    <property type="project" value="TreeGrafter"/>
</dbReference>
<feature type="domain" description="YrdC-like" evidence="15">
    <location>
        <begin position="26"/>
        <end position="217"/>
    </location>
</feature>
<keyword evidence="6 13" id="KW-0808">Transferase</keyword>
<dbReference type="STRING" id="69960.SAMN05421720_102203"/>
<sequence>MPDRSSPRPSAGDGDDACVAPEPATQEAIRRAAEALRSGRLVVFPTETVYGLGADARSEAAVAAIYAAKGRPAHNPCIVHVPDMAAVVPFVDLSPTAARLADRFWPGPLTLVLRRRPDGPLAPRVSAGAATVAVRAPAHPIAQALLRSAEIPIAAPSANRSGAISPTTAEHVRAEFARGNGPCPAIILDGGACRVGVESTVLDLSRDRPRLLRPGGVTREAIEQALGMPLDSRDAAVVMNTGTDDPAPSPGLLSSHYAPARPVRLNATSAAPGEALLGFGGTPGADLDLSPSGDLDEAARNLFAMLRALDSPPFGAIAVAPIPAHGLGVALNDRLARAAAPRPGGP</sequence>
<dbReference type="Gene3D" id="3.40.50.11030">
    <property type="entry name" value="Threonylcarbamoyl-AMP synthase, C-terminal domain"/>
    <property type="match status" value="1"/>
</dbReference>
<evidence type="ECO:0000313" key="16">
    <source>
        <dbReference type="EMBL" id="SDD96187.1"/>
    </source>
</evidence>
<evidence type="ECO:0000256" key="7">
    <source>
        <dbReference type="ARBA" id="ARBA00022694"/>
    </source>
</evidence>
<feature type="binding site" evidence="14">
    <location>
        <position position="157"/>
    </location>
    <ligand>
        <name>ATP</name>
        <dbReference type="ChEBI" id="CHEBI:30616"/>
    </ligand>
</feature>
<feature type="binding site" evidence="14">
    <location>
        <position position="155"/>
    </location>
    <ligand>
        <name>L-threonine</name>
        <dbReference type="ChEBI" id="CHEBI:57926"/>
    </ligand>
</feature>
<gene>
    <name evidence="16" type="ORF">SAMN05421720_102203</name>
</gene>
<feature type="binding site" evidence="14">
    <location>
        <position position="199"/>
    </location>
    <ligand>
        <name>L-threonine</name>
        <dbReference type="ChEBI" id="CHEBI:57926"/>
    </ligand>
</feature>
<feature type="binding site" evidence="14">
    <location>
        <position position="135"/>
    </location>
    <ligand>
        <name>L-threonine</name>
        <dbReference type="ChEBI" id="CHEBI:57926"/>
    </ligand>
</feature>
<dbReference type="GO" id="GO:0008033">
    <property type="term" value="P:tRNA processing"/>
    <property type="evidence" value="ECO:0007669"/>
    <property type="project" value="UniProtKB-KW"/>
</dbReference>
<comment type="similarity">
    <text evidence="2 13">Belongs to the SUA5 family.</text>
</comment>
<name>A0A1G6Z2K8_9PROT</name>
<comment type="subcellular location">
    <subcellularLocation>
        <location evidence="1 13">Cytoplasm</location>
    </subcellularLocation>
</comment>
<keyword evidence="17" id="KW-1185">Reference proteome</keyword>
<dbReference type="InterPro" id="IPR005145">
    <property type="entry name" value="Sua5_C"/>
</dbReference>
<keyword evidence="7 13" id="KW-0819">tRNA processing</keyword>
<comment type="function">
    <text evidence="13">Required for the formation of a threonylcarbamoyl group on adenosine at position 37 (t(6)A37) in tRNAs that read codons beginning with adenine.</text>
</comment>
<dbReference type="InterPro" id="IPR050156">
    <property type="entry name" value="TC-AMP_synthase_SUA5"/>
</dbReference>
<accession>A0A1G6Z2K8</accession>
<feature type="binding site" evidence="14">
    <location>
        <position position="80"/>
    </location>
    <ligand>
        <name>L-threonine</name>
        <dbReference type="ChEBI" id="CHEBI:57926"/>
    </ligand>
</feature>
<keyword evidence="8 13" id="KW-0548">Nucleotidyltransferase</keyword>
<feature type="binding site" evidence="14">
    <location>
        <position position="257"/>
    </location>
    <ligand>
        <name>ATP</name>
        <dbReference type="ChEBI" id="CHEBI:30616"/>
    </ligand>
</feature>
<dbReference type="GO" id="GO:0061710">
    <property type="term" value="F:L-threonylcarbamoyladenylate synthase"/>
    <property type="evidence" value="ECO:0007669"/>
    <property type="project" value="UniProtKB-EC"/>
</dbReference>
<dbReference type="EC" id="2.7.7.87" evidence="3 13"/>
<dbReference type="GO" id="GO:0006450">
    <property type="term" value="P:regulation of translational fidelity"/>
    <property type="evidence" value="ECO:0007669"/>
    <property type="project" value="TreeGrafter"/>
</dbReference>
<dbReference type="FunFam" id="3.90.870.10:FF:000009">
    <property type="entry name" value="Threonylcarbamoyl-AMP synthase, putative"/>
    <property type="match status" value="1"/>
</dbReference>
<evidence type="ECO:0000259" key="15">
    <source>
        <dbReference type="PROSITE" id="PS51163"/>
    </source>
</evidence>
<dbReference type="AlphaFoldDB" id="A0A1G6Z2K8"/>
<feature type="binding site" evidence="14">
    <location>
        <position position="71"/>
    </location>
    <ligand>
        <name>ATP</name>
        <dbReference type="ChEBI" id="CHEBI:30616"/>
    </ligand>
</feature>